<dbReference type="Proteomes" id="UP001153069">
    <property type="component" value="Unassembled WGS sequence"/>
</dbReference>
<organism evidence="1 2">
    <name type="scientific">Seminavis robusta</name>
    <dbReference type="NCBI Taxonomy" id="568900"/>
    <lineage>
        <taxon>Eukaryota</taxon>
        <taxon>Sar</taxon>
        <taxon>Stramenopiles</taxon>
        <taxon>Ochrophyta</taxon>
        <taxon>Bacillariophyta</taxon>
        <taxon>Bacillariophyceae</taxon>
        <taxon>Bacillariophycidae</taxon>
        <taxon>Naviculales</taxon>
        <taxon>Naviculaceae</taxon>
        <taxon>Seminavis</taxon>
    </lineage>
</organism>
<keyword evidence="2" id="KW-1185">Reference proteome</keyword>
<evidence type="ECO:0000313" key="2">
    <source>
        <dbReference type="Proteomes" id="UP001153069"/>
    </source>
</evidence>
<dbReference type="EMBL" id="CAICTM010000636">
    <property type="protein sequence ID" value="CAB9514180.1"/>
    <property type="molecule type" value="Genomic_DNA"/>
</dbReference>
<protein>
    <submittedName>
        <fullName evidence="1">Uncharacterized protein</fullName>
    </submittedName>
</protein>
<proteinExistence type="predicted"/>
<evidence type="ECO:0000313" key="1">
    <source>
        <dbReference type="EMBL" id="CAB9514180.1"/>
    </source>
</evidence>
<reference evidence="1" key="1">
    <citation type="submission" date="2020-06" db="EMBL/GenBank/DDBJ databases">
        <authorList>
            <consortium name="Plant Systems Biology data submission"/>
        </authorList>
    </citation>
    <scope>NUCLEOTIDE SEQUENCE</scope>
    <source>
        <strain evidence="1">D6</strain>
    </source>
</reference>
<comment type="caution">
    <text evidence="1">The sequence shown here is derived from an EMBL/GenBank/DDBJ whole genome shotgun (WGS) entry which is preliminary data.</text>
</comment>
<sequence length="127" mass="14527">MFSQIVDQVPPMKSEMIDMSALSEDCSMSKSSSRRSIKEIVFGRRKTRARRSTSFPETLKKSYQMQIDEEIATLKKDLQELTSLHGPLAEFQQPDDSDRTRTNMSASWTAFRLRRWSSSSASLTPTV</sequence>
<accession>A0A9N8HJ54</accession>
<name>A0A9N8HJ54_9STRA</name>
<dbReference type="AlphaFoldDB" id="A0A9N8HJ54"/>
<gene>
    <name evidence="1" type="ORF">SEMRO_637_G179410.1</name>
</gene>